<keyword evidence="2" id="KW-0067">ATP-binding</keyword>
<feature type="region of interest" description="Disordered" evidence="4">
    <location>
        <begin position="1"/>
        <end position="49"/>
    </location>
</feature>
<feature type="domain" description="PD-(D/E)XK endonuclease-like" evidence="5">
    <location>
        <begin position="68"/>
        <end position="357"/>
    </location>
</feature>
<feature type="compositionally biased region" description="Basic and acidic residues" evidence="4">
    <location>
        <begin position="1"/>
        <end position="10"/>
    </location>
</feature>
<keyword evidence="1" id="KW-0227">DNA damage</keyword>
<keyword evidence="7" id="KW-1185">Reference proteome</keyword>
<dbReference type="Pfam" id="PF12705">
    <property type="entry name" value="PDDEXK_1"/>
    <property type="match status" value="1"/>
</dbReference>
<keyword evidence="2" id="KW-0547">Nucleotide-binding</keyword>
<sequence>MTDQRTDSPQHNHQMQQQEHQMQQQDRPTPQQAQQSPEVHPDTPAWLDGEGLHLADDQLKRKISNKPVSASAISGLIDGCPAKFTFTSLLADTVIPKTPDDPRVRGTIFHRACELYYNIAPQERGEHIDFERFEECKLQALDENPDMEDDPGLRAWLESASQRFCSMGPDSTDVTVARYRTDNGTERPATEMKISLHLDGVRRRVFGAIDRLVAASPDDPRTVIVDDFKTGRKASVYSEHMRFADFSYLRQQTLYAMLLEHDTRTFENGWNPIGGRLLFPLAEQVTVHDEGSGQDMQLPMKNGALICLDVKDESHRKRTLEEAARTSDMLDHEYEMNLYEYRPSNLCAWCPLARICPAARISDRENAQQAAAGQPDAATLAPAIVCA</sequence>
<evidence type="ECO:0000313" key="6">
    <source>
        <dbReference type="EMBL" id="OZG52812.1"/>
    </source>
</evidence>
<feature type="compositionally biased region" description="Low complexity" evidence="4">
    <location>
        <begin position="11"/>
        <end position="35"/>
    </location>
</feature>
<dbReference type="AlphaFoldDB" id="A0A261F114"/>
<dbReference type="Gene3D" id="3.90.320.10">
    <property type="match status" value="1"/>
</dbReference>
<keyword evidence="2" id="KW-0378">Hydrolase</keyword>
<dbReference type="Proteomes" id="UP000216454">
    <property type="component" value="Unassembled WGS sequence"/>
</dbReference>
<evidence type="ECO:0000256" key="3">
    <source>
        <dbReference type="ARBA" id="ARBA00023204"/>
    </source>
</evidence>
<keyword evidence="2" id="KW-0347">Helicase</keyword>
<keyword evidence="3" id="KW-0234">DNA repair</keyword>
<name>A0A261F114_9BIFI</name>
<accession>A0A261F114</accession>
<dbReference type="GO" id="GO:0004386">
    <property type="term" value="F:helicase activity"/>
    <property type="evidence" value="ECO:0007669"/>
    <property type="project" value="UniProtKB-KW"/>
</dbReference>
<evidence type="ECO:0000256" key="1">
    <source>
        <dbReference type="ARBA" id="ARBA00022763"/>
    </source>
</evidence>
<evidence type="ECO:0000256" key="2">
    <source>
        <dbReference type="ARBA" id="ARBA00022806"/>
    </source>
</evidence>
<evidence type="ECO:0000256" key="4">
    <source>
        <dbReference type="SAM" id="MobiDB-lite"/>
    </source>
</evidence>
<gene>
    <name evidence="6" type="ORF">PSSU_0430</name>
</gene>
<comment type="caution">
    <text evidence="6">The sequence shown here is derived from an EMBL/GenBank/DDBJ whole genome shotgun (WGS) entry which is preliminary data.</text>
</comment>
<dbReference type="EMBL" id="MWWQ01000005">
    <property type="protein sequence ID" value="OZG52812.1"/>
    <property type="molecule type" value="Genomic_DNA"/>
</dbReference>
<organism evidence="6 7">
    <name type="scientific">Pseudoscardovia suis</name>
    <dbReference type="NCBI Taxonomy" id="987063"/>
    <lineage>
        <taxon>Bacteria</taxon>
        <taxon>Bacillati</taxon>
        <taxon>Actinomycetota</taxon>
        <taxon>Actinomycetes</taxon>
        <taxon>Bifidobacteriales</taxon>
        <taxon>Bifidobacteriaceae</taxon>
        <taxon>Pseudoscardovia</taxon>
    </lineage>
</organism>
<proteinExistence type="predicted"/>
<reference evidence="6 7" key="1">
    <citation type="journal article" date="2017" name="BMC Genomics">
        <title>Comparative genomic and phylogenomic analyses of the Bifidobacteriaceae family.</title>
        <authorList>
            <person name="Lugli G.A."/>
            <person name="Milani C."/>
            <person name="Turroni F."/>
            <person name="Duranti S."/>
            <person name="Mancabelli L."/>
            <person name="Mangifesta M."/>
            <person name="Ferrario C."/>
            <person name="Modesto M."/>
            <person name="Mattarelli P."/>
            <person name="Jiri K."/>
            <person name="van Sinderen D."/>
            <person name="Ventura M."/>
        </authorList>
    </citation>
    <scope>NUCLEOTIDE SEQUENCE [LARGE SCALE GENOMIC DNA]</scope>
    <source>
        <strain evidence="6 7">DSM 24744</strain>
    </source>
</reference>
<evidence type="ECO:0000259" key="5">
    <source>
        <dbReference type="Pfam" id="PF12705"/>
    </source>
</evidence>
<dbReference type="RefSeq" id="WP_094690753.1">
    <property type="nucleotide sequence ID" value="NZ_MWWQ01000005.1"/>
</dbReference>
<protein>
    <submittedName>
        <fullName evidence="6">PD-(D/E)XK nuclease superfamily</fullName>
    </submittedName>
</protein>
<evidence type="ECO:0000313" key="7">
    <source>
        <dbReference type="Proteomes" id="UP000216454"/>
    </source>
</evidence>
<dbReference type="GO" id="GO:0006281">
    <property type="term" value="P:DNA repair"/>
    <property type="evidence" value="ECO:0007669"/>
    <property type="project" value="UniProtKB-KW"/>
</dbReference>
<dbReference type="InterPro" id="IPR011604">
    <property type="entry name" value="PDDEXK-like_dom_sf"/>
</dbReference>
<dbReference type="InterPro" id="IPR038726">
    <property type="entry name" value="PDDEXK_AddAB-type"/>
</dbReference>
<dbReference type="OrthoDB" id="9791397at2"/>